<dbReference type="InterPro" id="IPR012337">
    <property type="entry name" value="RNaseH-like_sf"/>
</dbReference>
<sequence>MGFIPSVFDDEHAIAMVDGGEDYGDSWGDHGHGEDDDDQRHAGAKPNGLGGVGLHRRLDKDRDIDAVSPCDSGINRACAARLRGRVAHRRRHPQLLSALLPAYLLILFIQYLKRKASDSAAVGNSSLEPEDHSWEKEIEFDLGMRKEVDDYHPNRRDRVRRIYLQKGPSQPRPFSFPITKISERNKKEDGYKAFVVDGWNGWHRKSRLKEHVGGVSSLHNQAMKNCDALLQRAQHIDVRIQVQTDAARNAYFVRLNGSINVARRLLKQGLPFRGHDESNDSYNKGNFLEFRDFLAEHDVAFGKKDIVECFAKKILHSILEELGHDVFCLLADESRDISCKEQMAMVLRYVDKCGVVKERFAGLVHVKETTSSSLKSSIDALMIDFNLSFSQVRGQGYDGASNMRGEFNGLHSLIMRECPSAYYVHFAHQLQLVIVAVVRKHKGISNFFGMISTLLNVVGGSTKRRDMIRDINHELVSKTLGCGLLQSGKGLNQEQCLQRPGDTRWSSHYKTLKSLLDMFPTIVKVLEFVEEDDRDRANRDQATGHLVYFQSFDFVFYLHLMSTILVITNTLSLALQRNDQDIVNAVKCVRSTRGHLDELRRDGWEKLEADVYTFCDKYDIIKLETEEVYINPKRPRQKTGITNKHHYEVDCFNDVIDWLLQELDNRFNETTSELLVCSAAFNPRESFHDFNVESLMNLAKFYPNDFSSGELRDLSHHLSLYIADV</sequence>
<feature type="region of interest" description="Disordered" evidence="1">
    <location>
        <begin position="25"/>
        <end position="55"/>
    </location>
</feature>
<dbReference type="STRING" id="4533.J3MK28"/>
<dbReference type="InterPro" id="IPR025398">
    <property type="entry name" value="DUF4371"/>
</dbReference>
<dbReference type="PANTHER" id="PTHR11697:SF230">
    <property type="entry name" value="ZINC FINGER, MYM DOMAIN CONTAINING 1"/>
    <property type="match status" value="1"/>
</dbReference>
<evidence type="ECO:0000259" key="2">
    <source>
        <dbReference type="Pfam" id="PF14291"/>
    </source>
</evidence>
<dbReference type="AlphaFoldDB" id="J3MK28"/>
<keyword evidence="4" id="KW-1185">Reference proteome</keyword>
<dbReference type="Gramene" id="OB07G17600.1">
    <property type="protein sequence ID" value="OB07G17600.1"/>
    <property type="gene ID" value="OB07G17600"/>
</dbReference>
<dbReference type="PANTHER" id="PTHR11697">
    <property type="entry name" value="GENERAL TRANSCRIPTION FACTOR 2-RELATED ZINC FINGER PROTEIN"/>
    <property type="match status" value="1"/>
</dbReference>
<reference evidence="3" key="1">
    <citation type="journal article" date="2013" name="Nat. Commun.">
        <title>Whole-genome sequencing of Oryza brachyantha reveals mechanisms underlying Oryza genome evolution.</title>
        <authorList>
            <person name="Chen J."/>
            <person name="Huang Q."/>
            <person name="Gao D."/>
            <person name="Wang J."/>
            <person name="Lang Y."/>
            <person name="Liu T."/>
            <person name="Li B."/>
            <person name="Bai Z."/>
            <person name="Luis Goicoechea J."/>
            <person name="Liang C."/>
            <person name="Chen C."/>
            <person name="Zhang W."/>
            <person name="Sun S."/>
            <person name="Liao Y."/>
            <person name="Zhang X."/>
            <person name="Yang L."/>
            <person name="Song C."/>
            <person name="Wang M."/>
            <person name="Shi J."/>
            <person name="Liu G."/>
            <person name="Liu J."/>
            <person name="Zhou H."/>
            <person name="Zhou W."/>
            <person name="Yu Q."/>
            <person name="An N."/>
            <person name="Chen Y."/>
            <person name="Cai Q."/>
            <person name="Wang B."/>
            <person name="Liu B."/>
            <person name="Min J."/>
            <person name="Huang Y."/>
            <person name="Wu H."/>
            <person name="Li Z."/>
            <person name="Zhang Y."/>
            <person name="Yin Y."/>
            <person name="Song W."/>
            <person name="Jiang J."/>
            <person name="Jackson S.A."/>
            <person name="Wing R.A."/>
            <person name="Wang J."/>
            <person name="Chen M."/>
        </authorList>
    </citation>
    <scope>NUCLEOTIDE SEQUENCE [LARGE SCALE GENOMIC DNA]</scope>
    <source>
        <strain evidence="3">cv. IRGC 101232</strain>
    </source>
</reference>
<feature type="compositionally biased region" description="Basic and acidic residues" evidence="1">
    <location>
        <begin position="27"/>
        <end position="41"/>
    </location>
</feature>
<dbReference type="Pfam" id="PF14291">
    <property type="entry name" value="DUF4371"/>
    <property type="match status" value="2"/>
</dbReference>
<dbReference type="InterPro" id="IPR055298">
    <property type="entry name" value="AtLOH3-like"/>
</dbReference>
<proteinExistence type="predicted"/>
<organism evidence="3">
    <name type="scientific">Oryza brachyantha</name>
    <name type="common">malo sina</name>
    <dbReference type="NCBI Taxonomy" id="4533"/>
    <lineage>
        <taxon>Eukaryota</taxon>
        <taxon>Viridiplantae</taxon>
        <taxon>Streptophyta</taxon>
        <taxon>Embryophyta</taxon>
        <taxon>Tracheophyta</taxon>
        <taxon>Spermatophyta</taxon>
        <taxon>Magnoliopsida</taxon>
        <taxon>Liliopsida</taxon>
        <taxon>Poales</taxon>
        <taxon>Poaceae</taxon>
        <taxon>BOP clade</taxon>
        <taxon>Oryzoideae</taxon>
        <taxon>Oryzeae</taxon>
        <taxon>Oryzinae</taxon>
        <taxon>Oryza</taxon>
    </lineage>
</organism>
<reference evidence="3" key="2">
    <citation type="submission" date="2013-04" db="UniProtKB">
        <authorList>
            <consortium name="EnsemblPlants"/>
        </authorList>
    </citation>
    <scope>IDENTIFICATION</scope>
</reference>
<protein>
    <recommendedName>
        <fullName evidence="2">DUF4371 domain-containing protein</fullName>
    </recommendedName>
</protein>
<dbReference type="OMA" id="SNMRGLN"/>
<dbReference type="Proteomes" id="UP000006038">
    <property type="component" value="Chromosome 7"/>
</dbReference>
<evidence type="ECO:0000313" key="4">
    <source>
        <dbReference type="Proteomes" id="UP000006038"/>
    </source>
</evidence>
<evidence type="ECO:0000313" key="3">
    <source>
        <dbReference type="EnsemblPlants" id="OB07G17600.1"/>
    </source>
</evidence>
<feature type="domain" description="DUF4371" evidence="2">
    <location>
        <begin position="303"/>
        <end position="409"/>
    </location>
</feature>
<evidence type="ECO:0000256" key="1">
    <source>
        <dbReference type="SAM" id="MobiDB-lite"/>
    </source>
</evidence>
<dbReference type="eggNOG" id="ENOG502QSU3">
    <property type="taxonomic scope" value="Eukaryota"/>
</dbReference>
<dbReference type="EnsemblPlants" id="OB07G17600.1">
    <property type="protein sequence ID" value="OB07G17600.1"/>
    <property type="gene ID" value="OB07G17600"/>
</dbReference>
<accession>J3MK28</accession>
<name>J3MK28_ORYBR</name>
<feature type="domain" description="DUF4371" evidence="2">
    <location>
        <begin position="193"/>
        <end position="296"/>
    </location>
</feature>
<dbReference type="SUPFAM" id="SSF53098">
    <property type="entry name" value="Ribonuclease H-like"/>
    <property type="match status" value="1"/>
</dbReference>
<dbReference type="HOGENOM" id="CLU_006175_5_3_1"/>